<keyword evidence="1" id="KW-0472">Membrane</keyword>
<accession>A0A191ZF34</accession>
<evidence type="ECO:0000313" key="4">
    <source>
        <dbReference type="Proteomes" id="UP000078596"/>
    </source>
</evidence>
<dbReference type="GO" id="GO:0016020">
    <property type="term" value="C:membrane"/>
    <property type="evidence" value="ECO:0007669"/>
    <property type="project" value="InterPro"/>
</dbReference>
<keyword evidence="4" id="KW-1185">Reference proteome</keyword>
<feature type="transmembrane region" description="Helical" evidence="1">
    <location>
        <begin position="285"/>
        <end position="303"/>
    </location>
</feature>
<dbReference type="OrthoDB" id="6707471at2"/>
<dbReference type="Pfam" id="PF00892">
    <property type="entry name" value="EamA"/>
    <property type="match status" value="1"/>
</dbReference>
<feature type="transmembrane region" description="Helical" evidence="1">
    <location>
        <begin position="232"/>
        <end position="251"/>
    </location>
</feature>
<feature type="transmembrane region" description="Helical" evidence="1">
    <location>
        <begin position="71"/>
        <end position="92"/>
    </location>
</feature>
<organism evidence="3 4">
    <name type="scientific">Halothiobacillus diazotrophicus</name>
    <dbReference type="NCBI Taxonomy" id="1860122"/>
    <lineage>
        <taxon>Bacteria</taxon>
        <taxon>Pseudomonadati</taxon>
        <taxon>Pseudomonadota</taxon>
        <taxon>Gammaproteobacteria</taxon>
        <taxon>Chromatiales</taxon>
        <taxon>Halothiobacillaceae</taxon>
        <taxon>Halothiobacillus</taxon>
    </lineage>
</organism>
<evidence type="ECO:0000313" key="3">
    <source>
        <dbReference type="EMBL" id="ANJ66478.1"/>
    </source>
</evidence>
<sequence>MDVPAWIPVTLAAAVFQAWRTALQAKLRHELSAGGAAFVRYLYALPLDLAMLALAWLWFRPEGVTLTTSFWLFSLAGGISQIFGTFFLISAFHHRNFVVGTAYAKTEAVQLVLISVLIVGVTLPPLAIVGAFVAVTGAIWLSIPIGQFTLRGWLHASLQPAALFGLAAGLGFALTALALREASLTLNADLPVLLKALLVLLATNVLQTVIQGGYMARFERPQLRRCLTHWRAAYPVGVLSALGSAAWFTGFSLTQVALVRGLGQIEIVFTLLFGHFFLKERYRRGEALGLILVATGVLTIALAELH</sequence>
<feature type="transmembrane region" description="Helical" evidence="1">
    <location>
        <begin position="161"/>
        <end position="180"/>
    </location>
</feature>
<proteinExistence type="predicted"/>
<name>A0A191ZF34_9GAMM</name>
<dbReference type="SUPFAM" id="SSF103481">
    <property type="entry name" value="Multidrug resistance efflux transporter EmrE"/>
    <property type="match status" value="2"/>
</dbReference>
<evidence type="ECO:0000256" key="1">
    <source>
        <dbReference type="SAM" id="Phobius"/>
    </source>
</evidence>
<protein>
    <submittedName>
        <fullName evidence="3">Permease</fullName>
    </submittedName>
</protein>
<dbReference type="STRING" id="1860122.A9404_02965"/>
<gene>
    <name evidence="3" type="ORF">A9404_02965</name>
</gene>
<keyword evidence="1" id="KW-1133">Transmembrane helix</keyword>
<feature type="transmembrane region" description="Helical" evidence="1">
    <location>
        <begin position="40"/>
        <end position="59"/>
    </location>
</feature>
<keyword evidence="1" id="KW-0812">Transmembrane</keyword>
<dbReference type="InterPro" id="IPR037185">
    <property type="entry name" value="EmrE-like"/>
</dbReference>
<feature type="transmembrane region" description="Helical" evidence="1">
    <location>
        <begin position="192"/>
        <end position="211"/>
    </location>
</feature>
<dbReference type="RefSeq" id="WP_066098526.1">
    <property type="nucleotide sequence ID" value="NZ_CP016027.1"/>
</dbReference>
<dbReference type="EMBL" id="CP016027">
    <property type="protein sequence ID" value="ANJ66478.1"/>
    <property type="molecule type" value="Genomic_DNA"/>
</dbReference>
<feature type="transmembrane region" description="Helical" evidence="1">
    <location>
        <begin position="257"/>
        <end position="278"/>
    </location>
</feature>
<dbReference type="KEGG" id="haz:A9404_02965"/>
<feature type="domain" description="EamA" evidence="2">
    <location>
        <begin position="161"/>
        <end position="300"/>
    </location>
</feature>
<dbReference type="InterPro" id="IPR000620">
    <property type="entry name" value="EamA_dom"/>
</dbReference>
<dbReference type="Proteomes" id="UP000078596">
    <property type="component" value="Chromosome"/>
</dbReference>
<feature type="transmembrane region" description="Helical" evidence="1">
    <location>
        <begin position="112"/>
        <end position="141"/>
    </location>
</feature>
<evidence type="ECO:0000259" key="2">
    <source>
        <dbReference type="Pfam" id="PF00892"/>
    </source>
</evidence>
<reference evidence="3 4" key="1">
    <citation type="submission" date="2016-06" db="EMBL/GenBank/DDBJ databases">
        <title>Insight into the functional genes involving in sulfur oxidation in Pearl River water.</title>
        <authorList>
            <person name="Luo J."/>
            <person name="Tan X."/>
            <person name="Lin W."/>
        </authorList>
    </citation>
    <scope>NUCLEOTIDE SEQUENCE [LARGE SCALE GENOMIC DNA]</scope>
    <source>
        <strain evidence="3 4">LS2</strain>
    </source>
</reference>
<dbReference type="AlphaFoldDB" id="A0A191ZF34"/>